<keyword evidence="3" id="KW-1185">Reference proteome</keyword>
<evidence type="ECO:0000313" key="2">
    <source>
        <dbReference type="EMBL" id="GFG90081.1"/>
    </source>
</evidence>
<evidence type="ECO:0008006" key="4">
    <source>
        <dbReference type="Google" id="ProtNLM"/>
    </source>
</evidence>
<protein>
    <recommendedName>
        <fullName evidence="4">Secreted protein</fullName>
    </recommendedName>
</protein>
<evidence type="ECO:0000256" key="1">
    <source>
        <dbReference type="SAM" id="SignalP"/>
    </source>
</evidence>
<feature type="signal peptide" evidence="1">
    <location>
        <begin position="1"/>
        <end position="28"/>
    </location>
</feature>
<name>A0A7I9YN21_MYCBU</name>
<organism evidence="2 3">
    <name type="scientific">Mycobacterium bourgelatii</name>
    <dbReference type="NCBI Taxonomy" id="1273442"/>
    <lineage>
        <taxon>Bacteria</taxon>
        <taxon>Bacillati</taxon>
        <taxon>Actinomycetota</taxon>
        <taxon>Actinomycetes</taxon>
        <taxon>Mycobacteriales</taxon>
        <taxon>Mycobacteriaceae</taxon>
        <taxon>Mycobacterium</taxon>
    </lineage>
</organism>
<proteinExistence type="predicted"/>
<gene>
    <name evidence="2" type="ORF">MBOU_21230</name>
</gene>
<reference evidence="2 3" key="1">
    <citation type="journal article" date="2019" name="Emerg. Microbes Infect.">
        <title>Comprehensive subspecies identification of 175 nontuberculous mycobacteria species based on 7547 genomic profiles.</title>
        <authorList>
            <person name="Matsumoto Y."/>
            <person name="Kinjo T."/>
            <person name="Motooka D."/>
            <person name="Nabeya D."/>
            <person name="Jung N."/>
            <person name="Uechi K."/>
            <person name="Horii T."/>
            <person name="Iida T."/>
            <person name="Fujita J."/>
            <person name="Nakamura S."/>
        </authorList>
    </citation>
    <scope>NUCLEOTIDE SEQUENCE [LARGE SCALE GENOMIC DNA]</scope>
    <source>
        <strain evidence="2 3">JCM 30725</strain>
    </source>
</reference>
<accession>A0A7I9YN21</accession>
<evidence type="ECO:0000313" key="3">
    <source>
        <dbReference type="Proteomes" id="UP000465360"/>
    </source>
</evidence>
<comment type="caution">
    <text evidence="2">The sequence shown here is derived from an EMBL/GenBank/DDBJ whole genome shotgun (WGS) entry which is preliminary data.</text>
</comment>
<keyword evidence="1" id="KW-0732">Signal</keyword>
<dbReference type="RefSeq" id="WP_163711266.1">
    <property type="nucleotide sequence ID" value="NZ_BLKZ01000001.1"/>
</dbReference>
<sequence>MKSEASWTVAVLATVTAAASSATPTADADDLEFFQTPSGNIGCVIGPTGGSAYAECDVGERTYSVPPRPTSCMGAWGSRISMQQGAAPELACHSDTLLGPGSPVVQYGQSRSYGPLPALACPCLREPRSRGHLHRTTVPATISV</sequence>
<dbReference type="AlphaFoldDB" id="A0A7I9YN21"/>
<dbReference type="EMBL" id="BLKZ01000001">
    <property type="protein sequence ID" value="GFG90081.1"/>
    <property type="molecule type" value="Genomic_DNA"/>
</dbReference>
<dbReference type="Proteomes" id="UP000465360">
    <property type="component" value="Unassembled WGS sequence"/>
</dbReference>
<feature type="chain" id="PRO_5029816020" description="Secreted protein" evidence="1">
    <location>
        <begin position="29"/>
        <end position="144"/>
    </location>
</feature>